<sequence length="157" mass="17538">MLSGLLITNVNSVSGGATWKTPAEICTCAGTIRTRIHMRPHILNKPAYTAKNTASRRQSCAPTRSFDVESLTYFRLIFGRMLSRVLASRLRNSANPPFSYNTARCAIATQTRRKNAARRTRPARSRRRGIAELLTQFARCAGYCVRKLGVISEFRTG</sequence>
<accession>A0A4C1Y6E2</accession>
<gene>
    <name evidence="1" type="ORF">EVAR_48878_1</name>
</gene>
<evidence type="ECO:0000313" key="1">
    <source>
        <dbReference type="EMBL" id="GBP70913.1"/>
    </source>
</evidence>
<proteinExistence type="predicted"/>
<comment type="caution">
    <text evidence="1">The sequence shown here is derived from an EMBL/GenBank/DDBJ whole genome shotgun (WGS) entry which is preliminary data.</text>
</comment>
<dbReference type="Proteomes" id="UP000299102">
    <property type="component" value="Unassembled WGS sequence"/>
</dbReference>
<keyword evidence="2" id="KW-1185">Reference proteome</keyword>
<organism evidence="1 2">
    <name type="scientific">Eumeta variegata</name>
    <name type="common">Bagworm moth</name>
    <name type="synonym">Eumeta japonica</name>
    <dbReference type="NCBI Taxonomy" id="151549"/>
    <lineage>
        <taxon>Eukaryota</taxon>
        <taxon>Metazoa</taxon>
        <taxon>Ecdysozoa</taxon>
        <taxon>Arthropoda</taxon>
        <taxon>Hexapoda</taxon>
        <taxon>Insecta</taxon>
        <taxon>Pterygota</taxon>
        <taxon>Neoptera</taxon>
        <taxon>Endopterygota</taxon>
        <taxon>Lepidoptera</taxon>
        <taxon>Glossata</taxon>
        <taxon>Ditrysia</taxon>
        <taxon>Tineoidea</taxon>
        <taxon>Psychidae</taxon>
        <taxon>Oiketicinae</taxon>
        <taxon>Eumeta</taxon>
    </lineage>
</organism>
<dbReference type="EMBL" id="BGZK01001090">
    <property type="protein sequence ID" value="GBP70913.1"/>
    <property type="molecule type" value="Genomic_DNA"/>
</dbReference>
<dbReference type="AlphaFoldDB" id="A0A4C1Y6E2"/>
<reference evidence="1 2" key="1">
    <citation type="journal article" date="2019" name="Commun. Biol.">
        <title>The bagworm genome reveals a unique fibroin gene that provides high tensile strength.</title>
        <authorList>
            <person name="Kono N."/>
            <person name="Nakamura H."/>
            <person name="Ohtoshi R."/>
            <person name="Tomita M."/>
            <person name="Numata K."/>
            <person name="Arakawa K."/>
        </authorList>
    </citation>
    <scope>NUCLEOTIDE SEQUENCE [LARGE SCALE GENOMIC DNA]</scope>
</reference>
<evidence type="ECO:0000313" key="2">
    <source>
        <dbReference type="Proteomes" id="UP000299102"/>
    </source>
</evidence>
<protein>
    <submittedName>
        <fullName evidence="1">Uncharacterized protein</fullName>
    </submittedName>
</protein>
<name>A0A4C1Y6E2_EUMVA</name>